<dbReference type="InterPro" id="IPR012258">
    <property type="entry name" value="Acyl-CoA_oxidase"/>
</dbReference>
<dbReference type="GO" id="GO:0055088">
    <property type="term" value="P:lipid homeostasis"/>
    <property type="evidence" value="ECO:0007669"/>
    <property type="project" value="TreeGrafter"/>
</dbReference>
<evidence type="ECO:0000259" key="1">
    <source>
        <dbReference type="Pfam" id="PF22924"/>
    </source>
</evidence>
<dbReference type="InterPro" id="IPR036250">
    <property type="entry name" value="AcylCo_DH-like_C"/>
</dbReference>
<dbReference type="Pfam" id="PF22924">
    <property type="entry name" value="ACOX_C_alpha1"/>
    <property type="match status" value="1"/>
</dbReference>
<dbReference type="InterPro" id="IPR009100">
    <property type="entry name" value="AcylCoA_DH/oxidase_NM_dom_sf"/>
</dbReference>
<gene>
    <name evidence="2" type="ORF">D9619_008532</name>
</gene>
<dbReference type="Gene3D" id="1.20.140.10">
    <property type="entry name" value="Butyryl-CoA Dehydrogenase, subunit A, domain 3"/>
    <property type="match status" value="1"/>
</dbReference>
<feature type="domain" description="Acyl-CoA oxidase C-alpha1" evidence="1">
    <location>
        <begin position="278"/>
        <end position="409"/>
    </location>
</feature>
<dbReference type="GO" id="GO:0003997">
    <property type="term" value="F:acyl-CoA oxidase activity"/>
    <property type="evidence" value="ECO:0007669"/>
    <property type="project" value="InterPro"/>
</dbReference>
<proteinExistence type="predicted"/>
<dbReference type="Proteomes" id="UP000567179">
    <property type="component" value="Unassembled WGS sequence"/>
</dbReference>
<reference evidence="2 3" key="1">
    <citation type="journal article" date="2020" name="ISME J.">
        <title>Uncovering the hidden diversity of litter-decomposition mechanisms in mushroom-forming fungi.</title>
        <authorList>
            <person name="Floudas D."/>
            <person name="Bentzer J."/>
            <person name="Ahren D."/>
            <person name="Johansson T."/>
            <person name="Persson P."/>
            <person name="Tunlid A."/>
        </authorList>
    </citation>
    <scope>NUCLEOTIDE SEQUENCE [LARGE SCALE GENOMIC DNA]</scope>
    <source>
        <strain evidence="2 3">CBS 101986</strain>
    </source>
</reference>
<dbReference type="PANTHER" id="PTHR10909">
    <property type="entry name" value="ELECTRON TRANSPORT OXIDOREDUCTASE"/>
    <property type="match status" value="1"/>
</dbReference>
<evidence type="ECO:0000313" key="2">
    <source>
        <dbReference type="EMBL" id="KAF5319139.1"/>
    </source>
</evidence>
<dbReference type="AlphaFoldDB" id="A0A8H5F0G3"/>
<dbReference type="InterPro" id="IPR046373">
    <property type="entry name" value="Acyl-CoA_Oxase/DH_mid-dom_sf"/>
</dbReference>
<dbReference type="GO" id="GO:0033540">
    <property type="term" value="P:fatty acid beta-oxidation using acyl-CoA oxidase"/>
    <property type="evidence" value="ECO:0007669"/>
    <property type="project" value="TreeGrafter"/>
</dbReference>
<dbReference type="EMBL" id="JAACJJ010000029">
    <property type="protein sequence ID" value="KAF5319139.1"/>
    <property type="molecule type" value="Genomic_DNA"/>
</dbReference>
<evidence type="ECO:0000313" key="3">
    <source>
        <dbReference type="Proteomes" id="UP000567179"/>
    </source>
</evidence>
<dbReference type="InterPro" id="IPR055060">
    <property type="entry name" value="ACOX_C_alpha1"/>
</dbReference>
<dbReference type="SUPFAM" id="SSF56645">
    <property type="entry name" value="Acyl-CoA dehydrogenase NM domain-like"/>
    <property type="match status" value="1"/>
</dbReference>
<dbReference type="GO" id="GO:0005504">
    <property type="term" value="F:fatty acid binding"/>
    <property type="evidence" value="ECO:0007669"/>
    <property type="project" value="TreeGrafter"/>
</dbReference>
<sequence>MSPEMPPTPHQSAQASHLLPVSTEKLAKTPLWQTRPEFLSIEERVELSYKRAQSVVQHYQLTAVDVLHLTERYWRFHSDPILILDASVATLLTIHYNLCLGTIATYLAKRPDLQPIVQKLVTFEWNGQYCLTELGHGLDIINMETRATRLPDGSFELHTPSESAAKFMPPTSPSGRPCVSIIHARLFMNGEDRGPKVFLAQLHNGKTMEPGVVAKVLTPRGSARPVNHCITYFNRVHLPVSALLNGLERSSSPKEDFFHNISRVITGTLSMGVLGVSSMRIASYIAASYSLRRHVVDASTELSRPIMSFSTQYTPVLSAIVQSLVLRVFSDSCYTMFVQAKDITTKHFIAAIMKSTIQMTAHATLIELGDRCGAQGLAEVNQISVLHADMRGAAIAEGDILVISIRFAMDLLRGRITVPPYHNPDDLLSRHERSFISSLKSSLVEAKNRRDGSVDTSVLPLCQALIEAIGARMAFEAARDYLPEDILNLYVATTVRKDAAWYALHAGLDGAAQARMEAEAAKALLPRINALIDMLDIESYVVAPIVSDEQWSRYVNSLDEYGEVPTVISKL</sequence>
<dbReference type="GO" id="GO:0071949">
    <property type="term" value="F:FAD binding"/>
    <property type="evidence" value="ECO:0007669"/>
    <property type="project" value="InterPro"/>
</dbReference>
<dbReference type="OrthoDB" id="538336at2759"/>
<dbReference type="Gene3D" id="2.40.110.10">
    <property type="entry name" value="Butyryl-CoA Dehydrogenase, subunit A, domain 2"/>
    <property type="match status" value="1"/>
</dbReference>
<accession>A0A8H5F0G3</accession>
<name>A0A8H5F0G3_9AGAR</name>
<organism evidence="2 3">
    <name type="scientific">Psilocybe cf. subviscida</name>
    <dbReference type="NCBI Taxonomy" id="2480587"/>
    <lineage>
        <taxon>Eukaryota</taxon>
        <taxon>Fungi</taxon>
        <taxon>Dikarya</taxon>
        <taxon>Basidiomycota</taxon>
        <taxon>Agaricomycotina</taxon>
        <taxon>Agaricomycetes</taxon>
        <taxon>Agaricomycetidae</taxon>
        <taxon>Agaricales</taxon>
        <taxon>Agaricineae</taxon>
        <taxon>Strophariaceae</taxon>
        <taxon>Psilocybe</taxon>
    </lineage>
</organism>
<dbReference type="PANTHER" id="PTHR10909:SF382">
    <property type="entry name" value="ACYL-COENZYME A OXIDASE"/>
    <property type="match status" value="1"/>
</dbReference>
<keyword evidence="3" id="KW-1185">Reference proteome</keyword>
<dbReference type="SUPFAM" id="SSF47203">
    <property type="entry name" value="Acyl-CoA dehydrogenase C-terminal domain-like"/>
    <property type="match status" value="1"/>
</dbReference>
<dbReference type="GO" id="GO:0005777">
    <property type="term" value="C:peroxisome"/>
    <property type="evidence" value="ECO:0007669"/>
    <property type="project" value="InterPro"/>
</dbReference>
<protein>
    <recommendedName>
        <fullName evidence="1">Acyl-CoA oxidase C-alpha1 domain-containing protein</fullName>
    </recommendedName>
</protein>
<comment type="caution">
    <text evidence="2">The sequence shown here is derived from an EMBL/GenBank/DDBJ whole genome shotgun (WGS) entry which is preliminary data.</text>
</comment>